<feature type="region of interest" description="Disordered" evidence="5">
    <location>
        <begin position="69"/>
        <end position="108"/>
    </location>
</feature>
<evidence type="ECO:0000313" key="8">
    <source>
        <dbReference type="Proteomes" id="UP000001568"/>
    </source>
</evidence>
<evidence type="ECO:0000256" key="5">
    <source>
        <dbReference type="SAM" id="MobiDB-lite"/>
    </source>
</evidence>
<sequence>MARARSSALRRVRSRVERRSRARARRGVRRRARAGRAALSAARRFIGAARAARRRMALRRASKVATAVSRARAASAAHRGARATREGTSRASRAGGVDAASSSTRRAGAPTRALASASAPWYAASPSGRAVTLLCAFASATDRGRWDVFGDFEHGGASACELVAGRDDDEDSDDAGEDNGGATMERMDDARREALRRRYSTLRGRVDCAPPPSGTKSRLKRSGFAGARTKPLTRTLVNPDPTLDFDAYDALSYRVRGDGRMYVASVRTENWMTGDSAEDVWQAAFRPPKDEWVDVVVPIEAFVQTHRGRAVRDHSRMSANRVVFLGLAVAGSAEKSLEARRAEADGPFRLDVHSISGLRMTEEELEAHAAAREGTRENYPCGGFAARAVEALDARDDFVNPF</sequence>
<name>A4RSJ6_OSTLU</name>
<dbReference type="GO" id="GO:0006120">
    <property type="term" value="P:mitochondrial electron transport, NADH to ubiquinone"/>
    <property type="evidence" value="ECO:0007669"/>
    <property type="project" value="TreeGrafter"/>
</dbReference>
<dbReference type="eggNOG" id="KOG2435">
    <property type="taxonomic scope" value="Eukaryota"/>
</dbReference>
<evidence type="ECO:0000256" key="3">
    <source>
        <dbReference type="ARBA" id="ARBA00023128"/>
    </source>
</evidence>
<dbReference type="EMBL" id="CP000582">
    <property type="protein sequence ID" value="ABO94528.1"/>
    <property type="molecule type" value="Genomic_DNA"/>
</dbReference>
<feature type="region of interest" description="Disordered" evidence="5">
    <location>
        <begin position="1"/>
        <end position="35"/>
    </location>
</feature>
<dbReference type="InterPro" id="IPR013857">
    <property type="entry name" value="NADH-UbQ_OxRdtase-assoc_prot30"/>
</dbReference>
<dbReference type="Proteomes" id="UP000001568">
    <property type="component" value="Chromosome 2"/>
</dbReference>
<dbReference type="GO" id="GO:0005739">
    <property type="term" value="C:mitochondrion"/>
    <property type="evidence" value="ECO:0007669"/>
    <property type="project" value="UniProtKB-SubCell"/>
</dbReference>
<feature type="region of interest" description="Disordered" evidence="5">
    <location>
        <begin position="202"/>
        <end position="224"/>
    </location>
</feature>
<comment type="subcellular location">
    <subcellularLocation>
        <location evidence="1">Mitochondrion</location>
    </subcellularLocation>
</comment>
<proteinExistence type="inferred from homology"/>
<evidence type="ECO:0000256" key="2">
    <source>
        <dbReference type="ARBA" id="ARBA00007884"/>
    </source>
</evidence>
<feature type="compositionally biased region" description="Basic residues" evidence="5">
    <location>
        <begin position="20"/>
        <end position="34"/>
    </location>
</feature>
<accession>A4RSJ6</accession>
<dbReference type="SUPFAM" id="SSF49785">
    <property type="entry name" value="Galactose-binding domain-like"/>
    <property type="match status" value="1"/>
</dbReference>
<dbReference type="PANTHER" id="PTHR13194">
    <property type="entry name" value="COMPLEX I INTERMEDIATE-ASSOCIATED PROTEIN 30"/>
    <property type="match status" value="1"/>
</dbReference>
<dbReference type="PANTHER" id="PTHR13194:SF18">
    <property type="entry name" value="COMPLEX I INTERMEDIATE-ASSOCIATED PROTEIN 30, MITOCHONDRIAL"/>
    <property type="match status" value="1"/>
</dbReference>
<gene>
    <name evidence="7" type="primary">Cia30</name>
    <name evidence="7" type="ORF">OSTLU_119688</name>
</gene>
<dbReference type="OrthoDB" id="42561at2759"/>
<dbReference type="GO" id="GO:0032981">
    <property type="term" value="P:mitochondrial respiratory chain complex I assembly"/>
    <property type="evidence" value="ECO:0007669"/>
    <property type="project" value="TreeGrafter"/>
</dbReference>
<dbReference type="AlphaFoldDB" id="A4RSJ6"/>
<dbReference type="KEGG" id="olu:OSTLU_119688"/>
<dbReference type="HOGENOM" id="CLU_685854_0_0_1"/>
<feature type="compositionally biased region" description="Low complexity" evidence="5">
    <location>
        <begin position="69"/>
        <end position="78"/>
    </location>
</feature>
<evidence type="ECO:0000256" key="1">
    <source>
        <dbReference type="ARBA" id="ARBA00004173"/>
    </source>
</evidence>
<organism evidence="7 8">
    <name type="scientific">Ostreococcus lucimarinus (strain CCE9901)</name>
    <dbReference type="NCBI Taxonomy" id="436017"/>
    <lineage>
        <taxon>Eukaryota</taxon>
        <taxon>Viridiplantae</taxon>
        <taxon>Chlorophyta</taxon>
        <taxon>Mamiellophyceae</taxon>
        <taxon>Mamiellales</taxon>
        <taxon>Bathycoccaceae</taxon>
        <taxon>Ostreococcus</taxon>
    </lineage>
</organism>
<comment type="similarity">
    <text evidence="2">Belongs to the CIA30 family.</text>
</comment>
<feature type="region of interest" description="Disordered" evidence="5">
    <location>
        <begin position="163"/>
        <end position="188"/>
    </location>
</feature>
<protein>
    <submittedName>
        <fullName evidence="7">Probable complex I intermediate-associated protein 30</fullName>
    </submittedName>
</protein>
<evidence type="ECO:0000313" key="7">
    <source>
        <dbReference type="EMBL" id="ABO94528.1"/>
    </source>
</evidence>
<dbReference type="STRING" id="436017.A4RSJ6"/>
<dbReference type="GO" id="GO:0051082">
    <property type="term" value="F:unfolded protein binding"/>
    <property type="evidence" value="ECO:0007669"/>
    <property type="project" value="TreeGrafter"/>
</dbReference>
<keyword evidence="4" id="KW-0143">Chaperone</keyword>
<evidence type="ECO:0000259" key="6">
    <source>
        <dbReference type="Pfam" id="PF08547"/>
    </source>
</evidence>
<dbReference type="Gramene" id="ABO94528">
    <property type="protein sequence ID" value="ABO94528"/>
    <property type="gene ID" value="OSTLU_119688"/>
</dbReference>
<dbReference type="RefSeq" id="XP_001416235.1">
    <property type="nucleotide sequence ID" value="XM_001416198.1"/>
</dbReference>
<feature type="domain" description="NADH:ubiquinone oxidoreductase intermediate-associated protein 30" evidence="6">
    <location>
        <begin position="136"/>
        <end position="352"/>
    </location>
</feature>
<dbReference type="InterPro" id="IPR039131">
    <property type="entry name" value="NDUFAF1"/>
</dbReference>
<keyword evidence="8" id="KW-1185">Reference proteome</keyword>
<dbReference type="Pfam" id="PF08547">
    <property type="entry name" value="CIA30"/>
    <property type="match status" value="1"/>
</dbReference>
<keyword evidence="3" id="KW-0496">Mitochondrion</keyword>
<dbReference type="GeneID" id="5000279"/>
<reference evidence="7 8" key="1">
    <citation type="journal article" date="2007" name="Proc. Natl. Acad. Sci. U.S.A.">
        <title>The tiny eukaryote Ostreococcus provides genomic insights into the paradox of plankton speciation.</title>
        <authorList>
            <person name="Palenik B."/>
            <person name="Grimwood J."/>
            <person name="Aerts A."/>
            <person name="Rouze P."/>
            <person name="Salamov A."/>
            <person name="Putnam N."/>
            <person name="Dupont C."/>
            <person name="Jorgensen R."/>
            <person name="Derelle E."/>
            <person name="Rombauts S."/>
            <person name="Zhou K."/>
            <person name="Otillar R."/>
            <person name="Merchant S.S."/>
            <person name="Podell S."/>
            <person name="Gaasterland T."/>
            <person name="Napoli C."/>
            <person name="Gendler K."/>
            <person name="Manuell A."/>
            <person name="Tai V."/>
            <person name="Vallon O."/>
            <person name="Piganeau G."/>
            <person name="Jancek S."/>
            <person name="Heijde M."/>
            <person name="Jabbari K."/>
            <person name="Bowler C."/>
            <person name="Lohr M."/>
            <person name="Robbens S."/>
            <person name="Werner G."/>
            <person name="Dubchak I."/>
            <person name="Pazour G.J."/>
            <person name="Ren Q."/>
            <person name="Paulsen I."/>
            <person name="Delwiche C."/>
            <person name="Schmutz J."/>
            <person name="Rokhsar D."/>
            <person name="Van de Peer Y."/>
            <person name="Moreau H."/>
            <person name="Grigoriev I.V."/>
        </authorList>
    </citation>
    <scope>NUCLEOTIDE SEQUENCE [LARGE SCALE GENOMIC DNA]</scope>
    <source>
        <strain evidence="7 8">CCE9901</strain>
    </source>
</reference>
<feature type="compositionally biased region" description="Acidic residues" evidence="5">
    <location>
        <begin position="167"/>
        <end position="177"/>
    </location>
</feature>
<evidence type="ECO:0000256" key="4">
    <source>
        <dbReference type="ARBA" id="ARBA00023186"/>
    </source>
</evidence>
<dbReference type="InterPro" id="IPR008979">
    <property type="entry name" value="Galactose-bd-like_sf"/>
</dbReference>